<keyword evidence="4" id="KW-1185">Reference proteome</keyword>
<feature type="compositionally biased region" description="Basic and acidic residues" evidence="1">
    <location>
        <begin position="1"/>
        <end position="17"/>
    </location>
</feature>
<evidence type="ECO:0000256" key="1">
    <source>
        <dbReference type="SAM" id="MobiDB-lite"/>
    </source>
</evidence>
<dbReference type="Proteomes" id="UP000015503">
    <property type="component" value="Chromosome"/>
</dbReference>
<feature type="region of interest" description="Disordered" evidence="1">
    <location>
        <begin position="1"/>
        <end position="64"/>
    </location>
</feature>
<evidence type="ECO:0000313" key="4">
    <source>
        <dbReference type="Proteomes" id="UP000015503"/>
    </source>
</evidence>
<organism evidence="3 4">
    <name type="scientific">Metapseudomonas resinovorans NBRC 106553</name>
    <dbReference type="NCBI Taxonomy" id="1245471"/>
    <lineage>
        <taxon>Bacteria</taxon>
        <taxon>Pseudomonadati</taxon>
        <taxon>Pseudomonadota</taxon>
        <taxon>Gammaproteobacteria</taxon>
        <taxon>Pseudomonadales</taxon>
        <taxon>Pseudomonadaceae</taxon>
        <taxon>Metapseudomonas</taxon>
    </lineage>
</organism>
<protein>
    <recommendedName>
        <fullName evidence="2">Transcriptional regulator SutA RNAP-binding domain-containing protein</fullName>
    </recommendedName>
</protein>
<proteinExistence type="predicted"/>
<dbReference type="eggNOG" id="ENOG5032PBD">
    <property type="taxonomic scope" value="Bacteria"/>
</dbReference>
<dbReference type="KEGG" id="pre:PCA10_25330"/>
<dbReference type="InterPro" id="IPR049191">
    <property type="entry name" value="SutA_RBD"/>
</dbReference>
<sequence length="64" mass="7125">MSDAETSRARSELDEQTKAFLSKGGEIKEIPTGATGWDADRKKSQWTKAQARKPETESQNKSPE</sequence>
<dbReference type="AlphaFoldDB" id="S6AIM7"/>
<evidence type="ECO:0000259" key="2">
    <source>
        <dbReference type="Pfam" id="PF20661"/>
    </source>
</evidence>
<name>S6AIM7_METRE</name>
<dbReference type="EMBL" id="AP013068">
    <property type="protein sequence ID" value="BAN48265.1"/>
    <property type="molecule type" value="Genomic_DNA"/>
</dbReference>
<feature type="compositionally biased region" description="Basic and acidic residues" evidence="1">
    <location>
        <begin position="52"/>
        <end position="64"/>
    </location>
</feature>
<accession>S6AIM7</accession>
<gene>
    <name evidence="3" type="ORF">PCA10_25330</name>
</gene>
<evidence type="ECO:0000313" key="3">
    <source>
        <dbReference type="EMBL" id="BAN48265.1"/>
    </source>
</evidence>
<dbReference type="Pfam" id="PF20661">
    <property type="entry name" value="SutA-RBD"/>
    <property type="match status" value="1"/>
</dbReference>
<feature type="domain" description="Transcriptional regulator SutA RNAP-binding" evidence="2">
    <location>
        <begin position="7"/>
        <end position="37"/>
    </location>
</feature>
<dbReference type="RefSeq" id="WP_016492459.1">
    <property type="nucleotide sequence ID" value="NC_021499.1"/>
</dbReference>
<reference evidence="3 4" key="1">
    <citation type="journal article" date="2013" name="Genome Announc.">
        <title>Complete Genome Sequence of the Carbazole Degrader Pseudomonas resinovorans Strain CA10 (NBRC 106553).</title>
        <authorList>
            <person name="Shintani M."/>
            <person name="Hosoyama A."/>
            <person name="Ohji S."/>
            <person name="Tsuchikane K."/>
            <person name="Takarada H."/>
            <person name="Yamazoe A."/>
            <person name="Fujita N."/>
            <person name="Nojiri H."/>
        </authorList>
    </citation>
    <scope>NUCLEOTIDE SEQUENCE [LARGE SCALE GENOMIC DNA]</scope>
    <source>
        <strain evidence="3 4">NBRC 106553</strain>
    </source>
</reference>
<dbReference type="HOGENOM" id="CLU_3010893_0_0_6"/>